<dbReference type="KEGG" id="lbc:LACBIDRAFT_293033"/>
<feature type="region of interest" description="Disordered" evidence="2">
    <location>
        <begin position="107"/>
        <end position="261"/>
    </location>
</feature>
<name>B0D0B5_LACBS</name>
<dbReference type="RefSeq" id="XP_001877321.1">
    <property type="nucleotide sequence ID" value="XM_001877286.1"/>
</dbReference>
<dbReference type="PROSITE" id="PS00036">
    <property type="entry name" value="BZIP_BASIC"/>
    <property type="match status" value="1"/>
</dbReference>
<sequence length="1541" mass="170284">MLIVIGEAGTVRVFRRVVGITPSDFITGGTWRLNCAGGHAIRLVLWQQVGSWRGLNKNLGINFEEALEKRRWRRETAAMTGGWNTLLSAITQPLTNTAMISFQANVGQPLSQPPAQQPGQPGQQQQQHQQQQQQQQQSQAQQQSQQQQHPAMRLRDDPPPITRTSRKRKSPATDPQQPQTIQHVLPPPHALMHPLSAPLPPGYPYGPPADYTPGGMPPNPPHQHSQSPPPGSASGRALSSSKRAEQNRKAQRAFRERRDQHVKALESRSQLLDAALASADEANRRWEECRALVDQLRVENAALRAALSQAQLLPQNPGNSVPHNAEVHGGNLTAIPPHSVFDIRTLSSWNVVKFPSLEPAERLALGIPRKLKPILISGCGPVASESKVDADPQDLQKQPPVSQSNPIQQTRKPVLVESEKQLHRVSALIFGEKFYAQLTHVQKLRGPPKEIRLILNDLPNEPPLLLGGTSKSGASKGTRSRSATPISSWSPTPNPVNSSPARHDEDNPLESKTSATSGLIDVPSSIPAPTPAQRARPSPAPQSSPVPFSSLPVDESLLSARNANTRASPFLQREVQRRVPLPLPKSVIHGDGPPLVLVPNSDTSVTASQSIPLSQSQSQSQPQKGSKYYPEDEEEPENQRTNDLAPELSSQDEVYDGDQSSPERFDKLRLHKKVAFKRTYSKKSLPKPEMNEEKQTTRVVKVLDEDDAQTDLQLFGSKGRVDRARCDPVQHDAKVWEGPSFLQTNKNSGVDSVGLLLGGINNKGMLEVVGMVLGKSDIRTMFCLVVFCIISLILAYLTNPSENSFRAYLTEQSFRHHLSRLDDHVDDDQVAQDDFTTRSPPKMRTTPSGHAANKSSSFHFANRASVSLRTPKHVFHSFAVFTIAAMVPLSEAGASDDRDGRMISDSWYIGAFGKWWRGGVLENWYQDVIARSKDEESWSSGILSMKSLDMFQDFNGSTYSTKNLPPHLTRGSPPRLRNRERPTQRSTATPARSSTPPPLPKTASLPLHTTRLPLASIERSCDYLGQGTPHSHAQPSPVDSMRIGPSLPSRSSSAAFEQSPVIAEVLRQISSVKSSVLELRSQLSECQTAASQSHHHLQTEVDACRERKRQEDLARLEIKSRTKSLDDSKRSAESLKREAEKKLRMVQSVHDGANQRMDYLDKEIGDLGLRLREDRDFLQTHKTTISNTALEIAEALEQKRQEIKVTEDVVSALNQRSRELEEKLLKEKERLRNLKEMADFRKQDLSLSLNTSDQLCSDPRLVSYLPDHDAVNGSTMVVGQCLSTGNITTPSSPCDDNCLQTFNRTSPLYSLQRSPFADVALGPINPQGFFAPADQSDNSSRSFQSDTDAFLDRDWRGNTSYTSSPTSIGNPFEMQRSPWLKSLDDENLDDRCRRWPFMGKAKRGLNPDAKEFSLSRKSSPGVIGGSSTYDALNPNGLGISAMTASTSSSLLRAFAPLPEEREALQRALGGSTNTSFERLPSLSDVGSISSSPSHSHALLPHPPAQEMGKMIPSWLQALPRMRKVNFSPWDDEEPSGQLENM</sequence>
<feature type="compositionally biased region" description="Basic and acidic residues" evidence="2">
    <location>
        <begin position="242"/>
        <end position="261"/>
    </location>
</feature>
<feature type="region of interest" description="Disordered" evidence="2">
    <location>
        <begin position="1354"/>
        <end position="1373"/>
    </location>
</feature>
<feature type="coiled-coil region" evidence="1">
    <location>
        <begin position="1196"/>
        <end position="1237"/>
    </location>
</feature>
<feature type="compositionally biased region" description="Polar residues" evidence="2">
    <location>
        <begin position="484"/>
        <end position="500"/>
    </location>
</feature>
<feature type="compositionally biased region" description="Polar residues" evidence="2">
    <location>
        <begin position="173"/>
        <end position="182"/>
    </location>
</feature>
<evidence type="ECO:0000256" key="1">
    <source>
        <dbReference type="SAM" id="Coils"/>
    </source>
</evidence>
<dbReference type="EMBL" id="DS547095">
    <property type="protein sequence ID" value="EDR11424.1"/>
    <property type="molecule type" value="Genomic_DNA"/>
</dbReference>
<dbReference type="STRING" id="486041.B0D0B5"/>
<feature type="compositionally biased region" description="Low complexity" evidence="2">
    <location>
        <begin position="1483"/>
        <end position="1499"/>
    </location>
</feature>
<feature type="compositionally biased region" description="Low complexity" evidence="2">
    <location>
        <begin position="117"/>
        <end position="150"/>
    </location>
</feature>
<evidence type="ECO:0000313" key="5">
    <source>
        <dbReference type="Proteomes" id="UP000001194"/>
    </source>
</evidence>
<feature type="compositionally biased region" description="Low complexity" evidence="2">
    <location>
        <begin position="459"/>
        <end position="483"/>
    </location>
</feature>
<dbReference type="GO" id="GO:0003700">
    <property type="term" value="F:DNA-binding transcription factor activity"/>
    <property type="evidence" value="ECO:0007669"/>
    <property type="project" value="InterPro"/>
</dbReference>
<feature type="compositionally biased region" description="Low complexity" evidence="2">
    <location>
        <begin position="608"/>
        <end position="623"/>
    </location>
</feature>
<organism evidence="5">
    <name type="scientific">Laccaria bicolor (strain S238N-H82 / ATCC MYA-4686)</name>
    <name type="common">Bicoloured deceiver</name>
    <name type="synonym">Laccaria laccata var. bicolor</name>
    <dbReference type="NCBI Taxonomy" id="486041"/>
    <lineage>
        <taxon>Eukaryota</taxon>
        <taxon>Fungi</taxon>
        <taxon>Dikarya</taxon>
        <taxon>Basidiomycota</taxon>
        <taxon>Agaricomycotina</taxon>
        <taxon>Agaricomycetes</taxon>
        <taxon>Agaricomycetidae</taxon>
        <taxon>Agaricales</taxon>
        <taxon>Agaricineae</taxon>
        <taxon>Hydnangiaceae</taxon>
        <taxon>Laccaria</taxon>
    </lineage>
</organism>
<dbReference type="InterPro" id="IPR046347">
    <property type="entry name" value="bZIP_sf"/>
</dbReference>
<accession>B0D0B5</accession>
<dbReference type="OrthoDB" id="2548929at2759"/>
<feature type="compositionally biased region" description="Low complexity" evidence="2">
    <location>
        <begin position="985"/>
        <end position="994"/>
    </location>
</feature>
<feature type="region of interest" description="Disordered" evidence="2">
    <location>
        <begin position="385"/>
        <end position="414"/>
    </location>
</feature>
<feature type="region of interest" description="Disordered" evidence="2">
    <location>
        <begin position="1022"/>
        <end position="1052"/>
    </location>
</feature>
<feature type="region of interest" description="Disordered" evidence="2">
    <location>
        <begin position="832"/>
        <end position="854"/>
    </location>
</feature>
<gene>
    <name evidence="4" type="ORF">LACBIDRAFT_293033</name>
</gene>
<feature type="compositionally biased region" description="Pro residues" evidence="2">
    <location>
        <begin position="215"/>
        <end position="231"/>
    </location>
</feature>
<feature type="region of interest" description="Disordered" evidence="2">
    <location>
        <begin position="958"/>
        <end position="1006"/>
    </location>
</feature>
<dbReference type="Proteomes" id="UP000001194">
    <property type="component" value="Unassembled WGS sequence"/>
</dbReference>
<dbReference type="GeneID" id="6072911"/>
<feature type="compositionally biased region" description="Low complexity" evidence="2">
    <location>
        <begin position="232"/>
        <end position="241"/>
    </location>
</feature>
<feature type="compositionally biased region" description="Polar residues" evidence="2">
    <location>
        <begin position="1357"/>
        <end position="1369"/>
    </location>
</feature>
<dbReference type="SUPFAM" id="SSF57959">
    <property type="entry name" value="Leucine zipper domain"/>
    <property type="match status" value="1"/>
</dbReference>
<evidence type="ECO:0000259" key="3">
    <source>
        <dbReference type="PROSITE" id="PS00036"/>
    </source>
</evidence>
<dbReference type="InParanoid" id="B0D0B5"/>
<feature type="domain" description="BZIP" evidence="3">
    <location>
        <begin position="242"/>
        <end position="257"/>
    </location>
</feature>
<feature type="compositionally biased region" description="Pro residues" evidence="2">
    <location>
        <begin position="197"/>
        <end position="207"/>
    </location>
</feature>
<dbReference type="Gene3D" id="1.20.5.170">
    <property type="match status" value="1"/>
</dbReference>
<evidence type="ECO:0000256" key="2">
    <source>
        <dbReference type="SAM" id="MobiDB-lite"/>
    </source>
</evidence>
<dbReference type="InterPro" id="IPR004827">
    <property type="entry name" value="bZIP"/>
</dbReference>
<dbReference type="CDD" id="cd14688">
    <property type="entry name" value="bZIP_YAP"/>
    <property type="match status" value="1"/>
</dbReference>
<feature type="compositionally biased region" description="Polar residues" evidence="2">
    <location>
        <begin position="395"/>
        <end position="411"/>
    </location>
</feature>
<feature type="region of interest" description="Disordered" evidence="2">
    <location>
        <begin position="1483"/>
        <end position="1505"/>
    </location>
</feature>
<keyword evidence="1" id="KW-0175">Coiled coil</keyword>
<evidence type="ECO:0000313" key="4">
    <source>
        <dbReference type="EMBL" id="EDR11424.1"/>
    </source>
</evidence>
<feature type="compositionally biased region" description="Polar residues" evidence="2">
    <location>
        <begin position="845"/>
        <end position="854"/>
    </location>
</feature>
<feature type="region of interest" description="Disordered" evidence="2">
    <location>
        <begin position="459"/>
        <end position="668"/>
    </location>
</feature>
<proteinExistence type="predicted"/>
<reference evidence="4 5" key="1">
    <citation type="journal article" date="2008" name="Nature">
        <title>The genome of Laccaria bicolor provides insights into mycorrhizal symbiosis.</title>
        <authorList>
            <person name="Martin F."/>
            <person name="Aerts A."/>
            <person name="Ahren D."/>
            <person name="Brun A."/>
            <person name="Danchin E.G.J."/>
            <person name="Duchaussoy F."/>
            <person name="Gibon J."/>
            <person name="Kohler A."/>
            <person name="Lindquist E."/>
            <person name="Pereda V."/>
            <person name="Salamov A."/>
            <person name="Shapiro H.J."/>
            <person name="Wuyts J."/>
            <person name="Blaudez D."/>
            <person name="Buee M."/>
            <person name="Brokstein P."/>
            <person name="Canbaeck B."/>
            <person name="Cohen D."/>
            <person name="Courty P.E."/>
            <person name="Coutinho P.M."/>
            <person name="Delaruelle C."/>
            <person name="Detter J.C."/>
            <person name="Deveau A."/>
            <person name="DiFazio S."/>
            <person name="Duplessis S."/>
            <person name="Fraissinet-Tachet L."/>
            <person name="Lucic E."/>
            <person name="Frey-Klett P."/>
            <person name="Fourrey C."/>
            <person name="Feussner I."/>
            <person name="Gay G."/>
            <person name="Grimwood J."/>
            <person name="Hoegger P.J."/>
            <person name="Jain P."/>
            <person name="Kilaru S."/>
            <person name="Labbe J."/>
            <person name="Lin Y.C."/>
            <person name="Legue V."/>
            <person name="Le Tacon F."/>
            <person name="Marmeisse R."/>
            <person name="Melayah D."/>
            <person name="Montanini B."/>
            <person name="Muratet M."/>
            <person name="Nehls U."/>
            <person name="Niculita-Hirzel H."/>
            <person name="Oudot-Le Secq M.P."/>
            <person name="Peter M."/>
            <person name="Quesneville H."/>
            <person name="Rajashekar B."/>
            <person name="Reich M."/>
            <person name="Rouhier N."/>
            <person name="Schmutz J."/>
            <person name="Yin T."/>
            <person name="Chalot M."/>
            <person name="Henrissat B."/>
            <person name="Kuees U."/>
            <person name="Lucas S."/>
            <person name="Van de Peer Y."/>
            <person name="Podila G.K."/>
            <person name="Polle A."/>
            <person name="Pukkila P.J."/>
            <person name="Richardson P.M."/>
            <person name="Rouze P."/>
            <person name="Sanders I.R."/>
            <person name="Stajich J.E."/>
            <person name="Tunlid A."/>
            <person name="Tuskan G."/>
            <person name="Grigoriev I.V."/>
        </authorList>
    </citation>
    <scope>NUCLEOTIDE SEQUENCE [LARGE SCALE GENOMIC DNA]</scope>
    <source>
        <strain evidence="5">S238N-H82 / ATCC MYA-4686</strain>
    </source>
</reference>
<protein>
    <submittedName>
        <fullName evidence="4">Predicted protein</fullName>
    </submittedName>
</protein>
<keyword evidence="5" id="KW-1185">Reference proteome</keyword>
<dbReference type="HOGENOM" id="CLU_246802_0_0_1"/>
<feature type="compositionally biased region" description="Polar residues" evidence="2">
    <location>
        <begin position="648"/>
        <end position="660"/>
    </location>
</feature>